<proteinExistence type="predicted"/>
<name>A0A165KLM4_EXIGL</name>
<dbReference type="EMBL" id="KV425941">
    <property type="protein sequence ID" value="KZV96538.1"/>
    <property type="molecule type" value="Genomic_DNA"/>
</dbReference>
<dbReference type="InParanoid" id="A0A165KLM4"/>
<dbReference type="Proteomes" id="UP000077266">
    <property type="component" value="Unassembled WGS sequence"/>
</dbReference>
<evidence type="ECO:0000313" key="2">
    <source>
        <dbReference type="EMBL" id="KZV96538.1"/>
    </source>
</evidence>
<evidence type="ECO:0008006" key="4">
    <source>
        <dbReference type="Google" id="ProtNLM"/>
    </source>
</evidence>
<evidence type="ECO:0000313" key="3">
    <source>
        <dbReference type="Proteomes" id="UP000077266"/>
    </source>
</evidence>
<dbReference type="OrthoDB" id="10485900at2759"/>
<evidence type="ECO:0000256" key="1">
    <source>
        <dbReference type="SAM" id="MobiDB-lite"/>
    </source>
</evidence>
<protein>
    <recommendedName>
        <fullName evidence="4">C2H2-type domain-containing protein</fullName>
    </recommendedName>
</protein>
<organism evidence="2 3">
    <name type="scientific">Exidia glandulosa HHB12029</name>
    <dbReference type="NCBI Taxonomy" id="1314781"/>
    <lineage>
        <taxon>Eukaryota</taxon>
        <taxon>Fungi</taxon>
        <taxon>Dikarya</taxon>
        <taxon>Basidiomycota</taxon>
        <taxon>Agaricomycotina</taxon>
        <taxon>Agaricomycetes</taxon>
        <taxon>Auriculariales</taxon>
        <taxon>Exidiaceae</taxon>
        <taxon>Exidia</taxon>
    </lineage>
</organism>
<gene>
    <name evidence="2" type="ORF">EXIGLDRAFT_732974</name>
</gene>
<feature type="region of interest" description="Disordered" evidence="1">
    <location>
        <begin position="1"/>
        <end position="80"/>
    </location>
</feature>
<reference evidence="2 3" key="1">
    <citation type="journal article" date="2016" name="Mol. Biol. Evol.">
        <title>Comparative Genomics of Early-Diverging Mushroom-Forming Fungi Provides Insights into the Origins of Lignocellulose Decay Capabilities.</title>
        <authorList>
            <person name="Nagy L.G."/>
            <person name="Riley R."/>
            <person name="Tritt A."/>
            <person name="Adam C."/>
            <person name="Daum C."/>
            <person name="Floudas D."/>
            <person name="Sun H."/>
            <person name="Yadav J.S."/>
            <person name="Pangilinan J."/>
            <person name="Larsson K.H."/>
            <person name="Matsuura K."/>
            <person name="Barry K."/>
            <person name="Labutti K."/>
            <person name="Kuo R."/>
            <person name="Ohm R.A."/>
            <person name="Bhattacharya S.S."/>
            <person name="Shirouzu T."/>
            <person name="Yoshinaga Y."/>
            <person name="Martin F.M."/>
            <person name="Grigoriev I.V."/>
            <person name="Hibbett D.S."/>
        </authorList>
    </citation>
    <scope>NUCLEOTIDE SEQUENCE [LARGE SCALE GENOMIC DNA]</scope>
    <source>
        <strain evidence="2 3">HHB12029</strain>
    </source>
</reference>
<feature type="region of interest" description="Disordered" evidence="1">
    <location>
        <begin position="99"/>
        <end position="177"/>
    </location>
</feature>
<feature type="compositionally biased region" description="Low complexity" evidence="1">
    <location>
        <begin position="21"/>
        <end position="35"/>
    </location>
</feature>
<dbReference type="AlphaFoldDB" id="A0A165KLM4"/>
<feature type="compositionally biased region" description="Polar residues" evidence="1">
    <location>
        <begin position="99"/>
        <end position="137"/>
    </location>
</feature>
<keyword evidence="3" id="KW-1185">Reference proteome</keyword>
<accession>A0A165KLM4</accession>
<sequence>MASQTSTLYPRAQREGVAQPSRLSGMSRSSHSSTSTYRPEDPRRSQTPGYPQAPPLPRTDRNFLVPRTEAPRTTADPQSRMRELERHALLVASFNANAQHEQWQPQPAPSHSRQSSQSGYYHPATTLQTPFQHQHMGSTPIHRPSTAPPSQLRSVLAPPQSPDRYRTPRPRSPIDDNDYPEFFCKRCNNLAFREKQQFVEHLAYVHGIQRMARH</sequence>